<proteinExistence type="predicted"/>
<dbReference type="InterPro" id="IPR036520">
    <property type="entry name" value="UPF0759_sf"/>
</dbReference>
<dbReference type="InterPro" id="IPR002763">
    <property type="entry name" value="DUF72"/>
</dbReference>
<reference evidence="1 2" key="1">
    <citation type="submission" date="2021-12" db="EMBL/GenBank/DDBJ databases">
        <title>Discovery of the Pendulisporaceae a myxobacterial family with distinct sporulation behavior and unique specialized metabolism.</title>
        <authorList>
            <person name="Garcia R."/>
            <person name="Popoff A."/>
            <person name="Bader C.D."/>
            <person name="Loehr J."/>
            <person name="Walesch S."/>
            <person name="Walt C."/>
            <person name="Boldt J."/>
            <person name="Bunk B."/>
            <person name="Haeckl F.J.F.P.J."/>
            <person name="Gunesch A.P."/>
            <person name="Birkelbach J."/>
            <person name="Nuebel U."/>
            <person name="Pietschmann T."/>
            <person name="Bach T."/>
            <person name="Mueller R."/>
        </authorList>
    </citation>
    <scope>NUCLEOTIDE SEQUENCE [LARGE SCALE GENOMIC DNA]</scope>
    <source>
        <strain evidence="1 2">MSr12523</strain>
    </source>
</reference>
<evidence type="ECO:0000313" key="1">
    <source>
        <dbReference type="EMBL" id="WXA90978.1"/>
    </source>
</evidence>
<accession>A0ABZ2JWW4</accession>
<name>A0ABZ2JWW4_9BACT</name>
<dbReference type="SUPFAM" id="SSF117396">
    <property type="entry name" value="TM1631-like"/>
    <property type="match status" value="1"/>
</dbReference>
<dbReference type="Proteomes" id="UP001379533">
    <property type="component" value="Chromosome"/>
</dbReference>
<dbReference type="RefSeq" id="WP_394841598.1">
    <property type="nucleotide sequence ID" value="NZ_CP089982.1"/>
</dbReference>
<organism evidence="1 2">
    <name type="scientific">Pendulispora brunnea</name>
    <dbReference type="NCBI Taxonomy" id="2905690"/>
    <lineage>
        <taxon>Bacteria</taxon>
        <taxon>Pseudomonadati</taxon>
        <taxon>Myxococcota</taxon>
        <taxon>Myxococcia</taxon>
        <taxon>Myxococcales</taxon>
        <taxon>Sorangiineae</taxon>
        <taxon>Pendulisporaceae</taxon>
        <taxon>Pendulispora</taxon>
    </lineage>
</organism>
<keyword evidence="2" id="KW-1185">Reference proteome</keyword>
<dbReference type="EMBL" id="CP089982">
    <property type="protein sequence ID" value="WXA90978.1"/>
    <property type="molecule type" value="Genomic_DNA"/>
</dbReference>
<evidence type="ECO:0000313" key="2">
    <source>
        <dbReference type="Proteomes" id="UP001379533"/>
    </source>
</evidence>
<dbReference type="Gene3D" id="3.20.20.410">
    <property type="entry name" value="Protein of unknown function UPF0759"/>
    <property type="match status" value="1"/>
</dbReference>
<protein>
    <submittedName>
        <fullName evidence="1">DUF72 domain-containing protein</fullName>
    </submittedName>
</protein>
<dbReference type="Pfam" id="PF01904">
    <property type="entry name" value="DUF72"/>
    <property type="match status" value="1"/>
</dbReference>
<sequence length="241" mass="26456">MSTRYHIGAKGLRGSIEAYAKRFDLLEVQADAHSPSPTALRRWRKAVPPHFEFCVVAGKSLAAVKDSPEQARELEMAVEAITALQARCFLLATPVDVTPSTVWRERMARLLEKLPRDVTTIVWEPRGVWEHEQAAAAAKKWGVVLSVDPVREAVPPGPAAYVRLRALGETHSYGESALSRVISAVGPRRDAYVVLETASALTECKTLRRLAARGDGAERGGGGRVVRPRVATMKVRDDEQE</sequence>
<gene>
    <name evidence="1" type="ORF">LZC95_31550</name>
</gene>